<dbReference type="SUPFAM" id="SSF52141">
    <property type="entry name" value="Uracil-DNA glycosylase-like"/>
    <property type="match status" value="1"/>
</dbReference>
<dbReference type="PANTHER" id="PTHR33693">
    <property type="entry name" value="TYPE-5 URACIL-DNA GLYCOSYLASE"/>
    <property type="match status" value="1"/>
</dbReference>
<dbReference type="NCBIfam" id="TIGR00758">
    <property type="entry name" value="UDG_fam4"/>
    <property type="match status" value="1"/>
</dbReference>
<dbReference type="PANTHER" id="PTHR33693:SF9">
    <property type="entry name" value="TYPE-4 URACIL-DNA GLYCOSYLASE"/>
    <property type="match status" value="1"/>
</dbReference>
<keyword evidence="5" id="KW-0227">DNA damage</keyword>
<gene>
    <name evidence="11" type="ORF">FBZ89_118120</name>
</gene>
<evidence type="ECO:0000259" key="10">
    <source>
        <dbReference type="SMART" id="SM00986"/>
    </source>
</evidence>
<dbReference type="GO" id="GO:0097506">
    <property type="term" value="F:deaminated base DNA N-glycosylase activity"/>
    <property type="evidence" value="ECO:0007669"/>
    <property type="project" value="UniProtKB-ARBA"/>
</dbReference>
<evidence type="ECO:0000313" key="11">
    <source>
        <dbReference type="EMBL" id="TWB14067.1"/>
    </source>
</evidence>
<evidence type="ECO:0000256" key="9">
    <source>
        <dbReference type="ARBA" id="ARBA00023204"/>
    </source>
</evidence>
<evidence type="ECO:0000256" key="6">
    <source>
        <dbReference type="ARBA" id="ARBA00022801"/>
    </source>
</evidence>
<evidence type="ECO:0000256" key="4">
    <source>
        <dbReference type="ARBA" id="ARBA00022723"/>
    </source>
</evidence>
<dbReference type="RefSeq" id="WP_145752569.1">
    <property type="nucleotide sequence ID" value="NZ_VITN01000018.1"/>
</dbReference>
<evidence type="ECO:0000256" key="2">
    <source>
        <dbReference type="ARBA" id="ARBA00019403"/>
    </source>
</evidence>
<dbReference type="OrthoDB" id="5290748at2"/>
<evidence type="ECO:0000313" key="12">
    <source>
        <dbReference type="Proteomes" id="UP000319859"/>
    </source>
</evidence>
<dbReference type="GO" id="GO:0051539">
    <property type="term" value="F:4 iron, 4 sulfur cluster binding"/>
    <property type="evidence" value="ECO:0007669"/>
    <property type="project" value="UniProtKB-KW"/>
</dbReference>
<comment type="caution">
    <text evidence="11">The sequence shown here is derived from an EMBL/GenBank/DDBJ whole genome shotgun (WGS) entry which is preliminary data.</text>
</comment>
<dbReference type="InterPro" id="IPR005273">
    <property type="entry name" value="Ura-DNA_glyco_family4"/>
</dbReference>
<dbReference type="InterPro" id="IPR036895">
    <property type="entry name" value="Uracil-DNA_glycosylase-like_sf"/>
</dbReference>
<dbReference type="Pfam" id="PF03167">
    <property type="entry name" value="UDG"/>
    <property type="match status" value="1"/>
</dbReference>
<keyword evidence="6" id="KW-0378">Hydrolase</keyword>
<dbReference type="EMBL" id="VITN01000018">
    <property type="protein sequence ID" value="TWB14067.1"/>
    <property type="molecule type" value="Genomic_DNA"/>
</dbReference>
<keyword evidence="9" id="KW-0234">DNA repair</keyword>
<evidence type="ECO:0000256" key="3">
    <source>
        <dbReference type="ARBA" id="ARBA00022485"/>
    </source>
</evidence>
<dbReference type="GO" id="GO:0006281">
    <property type="term" value="P:DNA repair"/>
    <property type="evidence" value="ECO:0007669"/>
    <property type="project" value="UniProtKB-KW"/>
</dbReference>
<dbReference type="SMART" id="SM00986">
    <property type="entry name" value="UDG"/>
    <property type="match status" value="1"/>
</dbReference>
<comment type="similarity">
    <text evidence="1">Belongs to the uracil-DNA glycosylase (UDG) superfamily. Type 4 (UDGa) family.</text>
</comment>
<keyword evidence="4" id="KW-0479">Metal-binding</keyword>
<dbReference type="InterPro" id="IPR005122">
    <property type="entry name" value="Uracil-DNA_glycosylase-like"/>
</dbReference>
<proteinExistence type="inferred from homology"/>
<feature type="domain" description="Uracil-DNA glycosylase-like" evidence="10">
    <location>
        <begin position="29"/>
        <end position="189"/>
    </location>
</feature>
<dbReference type="Gene3D" id="3.40.470.10">
    <property type="entry name" value="Uracil-DNA glycosylase-like domain"/>
    <property type="match status" value="1"/>
</dbReference>
<keyword evidence="8" id="KW-0411">Iron-sulfur</keyword>
<dbReference type="Proteomes" id="UP000319859">
    <property type="component" value="Unassembled WGS sequence"/>
</dbReference>
<reference evidence="11 12" key="1">
    <citation type="submission" date="2019-06" db="EMBL/GenBank/DDBJ databases">
        <title>Genomic Encyclopedia of Type Strains, Phase IV (KMG-V): Genome sequencing to study the core and pangenomes of soil and plant-associated prokaryotes.</title>
        <authorList>
            <person name="Whitman W."/>
        </authorList>
    </citation>
    <scope>NUCLEOTIDE SEQUENCE [LARGE SCALE GENOMIC DNA]</scope>
    <source>
        <strain evidence="11 12">BR 11880</strain>
    </source>
</reference>
<sequence length="208" mass="22508">MDRDLAGLAAGAADCRRCDLYRGATQVVFGEGPAHAPLVLVGEQPGDQEDKAGRPFVGPAGRILDEALAAAGLERDNLFVTNAVKHFKHEMRGKRRMHQRPNQGEVEACRWWLDREMALIQPAVIVALGATAARSLMGRTVALVREGGKPLAWADGRPGIATYHPSAVLRAWDDAARARTYDALVAALRQARDMAGADYSKKTIKMGI</sequence>
<evidence type="ECO:0000256" key="5">
    <source>
        <dbReference type="ARBA" id="ARBA00022763"/>
    </source>
</evidence>
<keyword evidence="7" id="KW-0408">Iron</keyword>
<dbReference type="NCBIfam" id="TIGR03914">
    <property type="entry name" value="UDG_fam_dom"/>
    <property type="match status" value="1"/>
</dbReference>
<dbReference type="SMART" id="SM00987">
    <property type="entry name" value="UreE_C"/>
    <property type="match status" value="1"/>
</dbReference>
<name>A0A560EXI2_9PROT</name>
<organism evidence="11 12">
    <name type="scientific">Nitrospirillum amazonense</name>
    <dbReference type="NCBI Taxonomy" id="28077"/>
    <lineage>
        <taxon>Bacteria</taxon>
        <taxon>Pseudomonadati</taxon>
        <taxon>Pseudomonadota</taxon>
        <taxon>Alphaproteobacteria</taxon>
        <taxon>Rhodospirillales</taxon>
        <taxon>Azospirillaceae</taxon>
        <taxon>Nitrospirillum</taxon>
    </lineage>
</organism>
<dbReference type="CDD" id="cd10030">
    <property type="entry name" value="UDG-F4_TTUDGA_SPO1dp_like"/>
    <property type="match status" value="1"/>
</dbReference>
<dbReference type="AlphaFoldDB" id="A0A560EXI2"/>
<protein>
    <recommendedName>
        <fullName evidence="2">Type-4 uracil-DNA glycosylase</fullName>
    </recommendedName>
</protein>
<evidence type="ECO:0000256" key="1">
    <source>
        <dbReference type="ARBA" id="ARBA00006521"/>
    </source>
</evidence>
<evidence type="ECO:0000256" key="7">
    <source>
        <dbReference type="ARBA" id="ARBA00023004"/>
    </source>
</evidence>
<dbReference type="InterPro" id="IPR051536">
    <property type="entry name" value="UDG_Type-4/5"/>
</dbReference>
<evidence type="ECO:0000256" key="8">
    <source>
        <dbReference type="ARBA" id="ARBA00023014"/>
    </source>
</evidence>
<keyword evidence="3" id="KW-0004">4Fe-4S</keyword>
<accession>A0A560EXI2</accession>
<dbReference type="GO" id="GO:0046872">
    <property type="term" value="F:metal ion binding"/>
    <property type="evidence" value="ECO:0007669"/>
    <property type="project" value="UniProtKB-KW"/>
</dbReference>